<reference evidence="2 3" key="1">
    <citation type="submission" date="2020-02" db="EMBL/GenBank/DDBJ databases">
        <authorList>
            <person name="Ma Q."/>
            <person name="Huang Y."/>
            <person name="Song X."/>
            <person name="Pei D."/>
        </authorList>
    </citation>
    <scope>NUCLEOTIDE SEQUENCE [LARGE SCALE GENOMIC DNA]</scope>
    <source>
        <strain evidence="2">Sxm20200214</strain>
        <tissue evidence="2">Leaf</tissue>
    </source>
</reference>
<gene>
    <name evidence="2" type="ORF">Bca52824_025175</name>
</gene>
<dbReference type="Proteomes" id="UP000886595">
    <property type="component" value="Unassembled WGS sequence"/>
</dbReference>
<comment type="caution">
    <text evidence="2">The sequence shown here is derived from an EMBL/GenBank/DDBJ whole genome shotgun (WGS) entry which is preliminary data.</text>
</comment>
<dbReference type="AlphaFoldDB" id="A0A8X7VM60"/>
<keyword evidence="3" id="KW-1185">Reference proteome</keyword>
<dbReference type="EMBL" id="JAAMPC010000005">
    <property type="protein sequence ID" value="KAG2313618.1"/>
    <property type="molecule type" value="Genomic_DNA"/>
</dbReference>
<proteinExistence type="predicted"/>
<organism evidence="2 3">
    <name type="scientific">Brassica carinata</name>
    <name type="common">Ethiopian mustard</name>
    <name type="synonym">Abyssinian cabbage</name>
    <dbReference type="NCBI Taxonomy" id="52824"/>
    <lineage>
        <taxon>Eukaryota</taxon>
        <taxon>Viridiplantae</taxon>
        <taxon>Streptophyta</taxon>
        <taxon>Embryophyta</taxon>
        <taxon>Tracheophyta</taxon>
        <taxon>Spermatophyta</taxon>
        <taxon>Magnoliopsida</taxon>
        <taxon>eudicotyledons</taxon>
        <taxon>Gunneridae</taxon>
        <taxon>Pentapetalae</taxon>
        <taxon>rosids</taxon>
        <taxon>malvids</taxon>
        <taxon>Brassicales</taxon>
        <taxon>Brassicaceae</taxon>
        <taxon>Brassiceae</taxon>
        <taxon>Brassica</taxon>
    </lineage>
</organism>
<protein>
    <submittedName>
        <fullName evidence="2">Uncharacterized protein</fullName>
    </submittedName>
</protein>
<feature type="region of interest" description="Disordered" evidence="1">
    <location>
        <begin position="15"/>
        <end position="34"/>
    </location>
</feature>
<evidence type="ECO:0000313" key="2">
    <source>
        <dbReference type="EMBL" id="KAG2313618.1"/>
    </source>
</evidence>
<sequence>MSCFGDAAGWFQETAKGGKGTKAKKSTLSKESQPLELKTEKGSYIKLRKREYPCLMRKNELKNLWRVW</sequence>
<name>A0A8X7VM60_BRACI</name>
<accession>A0A8X7VM60</accession>
<evidence type="ECO:0000256" key="1">
    <source>
        <dbReference type="SAM" id="MobiDB-lite"/>
    </source>
</evidence>
<evidence type="ECO:0000313" key="3">
    <source>
        <dbReference type="Proteomes" id="UP000886595"/>
    </source>
</evidence>